<dbReference type="EMBL" id="JACEFF010000624">
    <property type="protein sequence ID" value="KAH9634138.1"/>
    <property type="molecule type" value="Genomic_DNA"/>
</dbReference>
<dbReference type="Proteomes" id="UP000814243">
    <property type="component" value="Unassembled WGS sequence"/>
</dbReference>
<dbReference type="GO" id="GO:0006979">
    <property type="term" value="P:response to oxidative stress"/>
    <property type="evidence" value="ECO:0007669"/>
    <property type="project" value="InterPro"/>
</dbReference>
<dbReference type="GO" id="GO:0033743">
    <property type="term" value="F:peptide-methionine (R)-S-oxide reductase activity"/>
    <property type="evidence" value="ECO:0007669"/>
    <property type="project" value="UniProtKB-EC"/>
</dbReference>
<dbReference type="InterPro" id="IPR011057">
    <property type="entry name" value="Mss4-like_sf"/>
</dbReference>
<dbReference type="Pfam" id="PF01641">
    <property type="entry name" value="SelR"/>
    <property type="match status" value="1"/>
</dbReference>
<comment type="similarity">
    <text evidence="1">Belongs to the MsrB Met sulfoxide reductase family.</text>
</comment>
<reference evidence="6" key="1">
    <citation type="journal article" date="2021" name="G3 (Bethesda)">
        <title>Genome and transcriptome analysis of the beet armyworm Spodoptera exigua reveals targets for pest control. .</title>
        <authorList>
            <person name="Simon S."/>
            <person name="Breeschoten T."/>
            <person name="Jansen H.J."/>
            <person name="Dirks R.P."/>
            <person name="Schranz M.E."/>
            <person name="Ros V.I.D."/>
        </authorList>
    </citation>
    <scope>NUCLEOTIDE SEQUENCE</scope>
    <source>
        <strain evidence="6">TB_SE_WUR_2020</strain>
    </source>
</reference>
<evidence type="ECO:0000256" key="4">
    <source>
        <dbReference type="ARBA" id="ARBA00048488"/>
    </source>
</evidence>
<dbReference type="AlphaFoldDB" id="A0A922MCQ0"/>
<evidence type="ECO:0000256" key="1">
    <source>
        <dbReference type="ARBA" id="ARBA00007174"/>
    </source>
</evidence>
<name>A0A922MCQ0_SPOEX</name>
<protein>
    <recommendedName>
        <fullName evidence="2">peptide-methionine (R)-S-oxide reductase</fullName>
        <ecNumber evidence="2">1.8.4.12</ecNumber>
    </recommendedName>
</protein>
<dbReference type="EC" id="1.8.4.12" evidence="2"/>
<evidence type="ECO:0000313" key="7">
    <source>
        <dbReference type="Proteomes" id="UP000814243"/>
    </source>
</evidence>
<evidence type="ECO:0000313" key="6">
    <source>
        <dbReference type="EMBL" id="KAH9634138.1"/>
    </source>
</evidence>
<dbReference type="PANTHER" id="PTHR10173:SF52">
    <property type="entry name" value="METHIONINE-R-SULFOXIDE REDUCTASE B1"/>
    <property type="match status" value="1"/>
</dbReference>
<keyword evidence="3" id="KW-0560">Oxidoreductase</keyword>
<evidence type="ECO:0000256" key="2">
    <source>
        <dbReference type="ARBA" id="ARBA00012499"/>
    </source>
</evidence>
<dbReference type="PANTHER" id="PTHR10173">
    <property type="entry name" value="METHIONINE SULFOXIDE REDUCTASE"/>
    <property type="match status" value="1"/>
</dbReference>
<proteinExistence type="inferred from homology"/>
<evidence type="ECO:0000256" key="3">
    <source>
        <dbReference type="ARBA" id="ARBA00023002"/>
    </source>
</evidence>
<gene>
    <name evidence="6" type="ORF">HF086_001340</name>
</gene>
<accession>A0A922MCQ0</accession>
<dbReference type="GO" id="GO:0005737">
    <property type="term" value="C:cytoplasm"/>
    <property type="evidence" value="ECO:0007669"/>
    <property type="project" value="TreeGrafter"/>
</dbReference>
<evidence type="ECO:0000259" key="5">
    <source>
        <dbReference type="PROSITE" id="PS51790"/>
    </source>
</evidence>
<organism evidence="6 7">
    <name type="scientific">Spodoptera exigua</name>
    <name type="common">Beet armyworm</name>
    <name type="synonym">Noctua fulgens</name>
    <dbReference type="NCBI Taxonomy" id="7107"/>
    <lineage>
        <taxon>Eukaryota</taxon>
        <taxon>Metazoa</taxon>
        <taxon>Ecdysozoa</taxon>
        <taxon>Arthropoda</taxon>
        <taxon>Hexapoda</taxon>
        <taxon>Insecta</taxon>
        <taxon>Pterygota</taxon>
        <taxon>Neoptera</taxon>
        <taxon>Endopterygota</taxon>
        <taxon>Lepidoptera</taxon>
        <taxon>Glossata</taxon>
        <taxon>Ditrysia</taxon>
        <taxon>Noctuoidea</taxon>
        <taxon>Noctuidae</taxon>
        <taxon>Amphipyrinae</taxon>
        <taxon>Spodoptera</taxon>
    </lineage>
</organism>
<dbReference type="SUPFAM" id="SSF51316">
    <property type="entry name" value="Mss4-like"/>
    <property type="match status" value="1"/>
</dbReference>
<dbReference type="PROSITE" id="PS51790">
    <property type="entry name" value="MSRB"/>
    <property type="match status" value="1"/>
</dbReference>
<comment type="caution">
    <text evidence="6">The sequence shown here is derived from an EMBL/GenBank/DDBJ whole genome shotgun (WGS) entry which is preliminary data.</text>
</comment>
<feature type="domain" description="MsrB" evidence="5">
    <location>
        <begin position="65"/>
        <end position="105"/>
    </location>
</feature>
<dbReference type="InterPro" id="IPR028427">
    <property type="entry name" value="Met_Sox_Rdtase_MsrB"/>
</dbReference>
<comment type="catalytic activity">
    <reaction evidence="4">
        <text>L-methionyl-[protein] + [thioredoxin]-disulfide + H2O = L-methionyl-(R)-S-oxide-[protein] + [thioredoxin]-dithiol</text>
        <dbReference type="Rhea" id="RHEA:24164"/>
        <dbReference type="Rhea" id="RHEA-COMP:10698"/>
        <dbReference type="Rhea" id="RHEA-COMP:10700"/>
        <dbReference type="Rhea" id="RHEA-COMP:12313"/>
        <dbReference type="Rhea" id="RHEA-COMP:12314"/>
        <dbReference type="ChEBI" id="CHEBI:15377"/>
        <dbReference type="ChEBI" id="CHEBI:16044"/>
        <dbReference type="ChEBI" id="CHEBI:29950"/>
        <dbReference type="ChEBI" id="CHEBI:45764"/>
        <dbReference type="ChEBI" id="CHEBI:50058"/>
        <dbReference type="EC" id="1.8.4.12"/>
    </reaction>
</comment>
<dbReference type="GO" id="GO:0030091">
    <property type="term" value="P:protein repair"/>
    <property type="evidence" value="ECO:0007669"/>
    <property type="project" value="InterPro"/>
</dbReference>
<dbReference type="Gene3D" id="2.170.150.20">
    <property type="entry name" value="Peptide methionine sulfoxide reductase"/>
    <property type="match status" value="1"/>
</dbReference>
<dbReference type="InterPro" id="IPR002579">
    <property type="entry name" value="Met_Sox_Rdtase_MsrB_dom"/>
</dbReference>
<sequence length="110" mass="12534">MRMMNNMHLSSPPEPPRLVPSRLCSSWMAAGWTLRRGRDDACKHHALDTDSDYSYHSLFNVKCLVRTEVRCSKCSAHLGHVFDDGPAPTRKRFCINSASLDFIPAEERKD</sequence>